<accession>A0A5M3PJ81</accession>
<feature type="transmembrane region" description="Helical" evidence="6">
    <location>
        <begin position="66"/>
        <end position="85"/>
    </location>
</feature>
<feature type="transmembrane region" description="Helical" evidence="6">
    <location>
        <begin position="303"/>
        <end position="319"/>
    </location>
</feature>
<keyword evidence="5 6" id="KW-0472">Membrane</keyword>
<dbReference type="EMBL" id="BGZH01000001">
    <property type="protein sequence ID" value="GBO82839.1"/>
    <property type="molecule type" value="Genomic_DNA"/>
</dbReference>
<dbReference type="PROSITE" id="PS51257">
    <property type="entry name" value="PROKAR_LIPOPROTEIN"/>
    <property type="match status" value="1"/>
</dbReference>
<feature type="transmembrane region" description="Helical" evidence="6">
    <location>
        <begin position="43"/>
        <end position="59"/>
    </location>
</feature>
<sequence length="810" mass="88179">MSGSLNRPVCSYGKSGSAVVGVVAFSCGVILLYWLSILPPSEWLLAAIFLLAVALSCSLSTLASRLTVFALGLFLGLFWASWHAGDRLSTVLPASLEGERLSVSGYLCDIPSPGSFNSLRFSLCVTHWHNLPIEAGQEARMPDLLRLAWYGRGNQHLPGARLRLDVALKRPHGTLNPAGFRYEDWLFRKGYRATGSVRNVRLDTTVDCSLHCQYRRLHLSLERWTREQFGSATHFPLVASLLIGHRGHMEQNHWDVLTATGTIHLVAISGLHLGLVALGAGFVCWRLLLVWPARWVSDEARRGIAFTSIVLCCLVYALAAGFTVPTRRALIMVIAGGWLILLSRQTPVWQAFLAALTAVLVLDPFAPLDQGFWLSFIAVAVLIAVFSARLAGTGPVTGLVVAQLAVFGGLWPILEVFGQGQPLVGLLTNLVAIPWVSLVVMPVLVTGGLVTALVPGAAQVFVPVFDWALGVLWNVLTWFSEWQSPDIEASLAEVVGWGLLAVTLVFVPFTGFRLVAALLAVFWLMVPGQALMKNPYLRTPEIRVWDVGQGLSVLIRDGHEALVYDTGPAVPGVFSAVESTLLPNLAAEGIRRIHTLLISHADSDHAGGVAELTQKIEVGQVIAGEPVAVRQQVADRPVSGCKRSNQKLGGLVLEFWQGEVAREGNDASCVLRIYHPESGTEWLLPGDITDHMEARYLAYLADREDFQAPVTRVLVAPHHGSKTSSSEAWVRALKPDQVIYTAGYRHRYGHPHPTVTARYAAIGAVSFNTACSGSIVMTIEDNRLVLKEMRHGTPFWIGGPGLARDQCKIP</sequence>
<dbReference type="InterPro" id="IPR036866">
    <property type="entry name" value="RibonucZ/Hydroxyglut_hydro"/>
</dbReference>
<name>A0A5M3PJ81_9GAMM</name>
<feature type="transmembrane region" description="Helical" evidence="6">
    <location>
        <begin position="12"/>
        <end position="37"/>
    </location>
</feature>
<feature type="transmembrane region" description="Helical" evidence="6">
    <location>
        <begin position="499"/>
        <end position="526"/>
    </location>
</feature>
<dbReference type="SUPFAM" id="SSF56281">
    <property type="entry name" value="Metallo-hydrolase/oxidoreductase"/>
    <property type="match status" value="1"/>
</dbReference>
<keyword evidence="4 6" id="KW-1133">Transmembrane helix</keyword>
<dbReference type="InterPro" id="IPR001279">
    <property type="entry name" value="Metallo-B-lactamas"/>
</dbReference>
<evidence type="ECO:0000259" key="7">
    <source>
        <dbReference type="SMART" id="SM00849"/>
    </source>
</evidence>
<evidence type="ECO:0000313" key="8">
    <source>
        <dbReference type="EMBL" id="GBO82839.1"/>
    </source>
</evidence>
<feature type="transmembrane region" description="Helical" evidence="6">
    <location>
        <begin position="396"/>
        <end position="414"/>
    </location>
</feature>
<evidence type="ECO:0000256" key="3">
    <source>
        <dbReference type="ARBA" id="ARBA00022692"/>
    </source>
</evidence>
<dbReference type="CDD" id="cd07731">
    <property type="entry name" value="ComA-like_MBL-fold"/>
    <property type="match status" value="1"/>
</dbReference>
<organism evidence="8 9">
    <name type="scientific">Marinobacter salsuginis</name>
    <dbReference type="NCBI Taxonomy" id="418719"/>
    <lineage>
        <taxon>Bacteria</taxon>
        <taxon>Pseudomonadati</taxon>
        <taxon>Pseudomonadota</taxon>
        <taxon>Gammaproteobacteria</taxon>
        <taxon>Pseudomonadales</taxon>
        <taxon>Marinobacteraceae</taxon>
        <taxon>Marinobacter</taxon>
    </lineage>
</organism>
<dbReference type="SMART" id="SM00849">
    <property type="entry name" value="Lactamase_B"/>
    <property type="match status" value="1"/>
</dbReference>
<dbReference type="InterPro" id="IPR035681">
    <property type="entry name" value="ComA-like_MBL"/>
</dbReference>
<reference evidence="8 9" key="1">
    <citation type="journal article" date="2019" name="J. Gen. Appl. Microbiol.">
        <title>Aerobic degradation of cis-dichloroethene by the marine bacterium Marinobacter salsuginis strain 5N-3.</title>
        <authorList>
            <person name="Inoue Y."/>
            <person name="Fukunaga Y."/>
            <person name="Katsumata H."/>
            <person name="Ohji S."/>
            <person name="Hosoyama A."/>
            <person name="Mori K."/>
            <person name="Ando K."/>
        </authorList>
    </citation>
    <scope>NUCLEOTIDE SEQUENCE [LARGE SCALE GENOMIC DNA]</scope>
    <source>
        <strain evidence="8 9">5N-3</strain>
    </source>
</reference>
<feature type="domain" description="Metallo-beta-lactamase" evidence="7">
    <location>
        <begin position="549"/>
        <end position="719"/>
    </location>
</feature>
<comment type="caution">
    <text evidence="8">The sequence shown here is derived from an EMBL/GenBank/DDBJ whole genome shotgun (WGS) entry which is preliminary data.</text>
</comment>
<feature type="transmembrane region" description="Helical" evidence="6">
    <location>
        <begin position="460"/>
        <end position="479"/>
    </location>
</feature>
<evidence type="ECO:0000256" key="1">
    <source>
        <dbReference type="ARBA" id="ARBA00004651"/>
    </source>
</evidence>
<dbReference type="InterPro" id="IPR052159">
    <property type="entry name" value="Competence_DNA_uptake"/>
</dbReference>
<feature type="transmembrane region" description="Helical" evidence="6">
    <location>
        <begin position="426"/>
        <end position="453"/>
    </location>
</feature>
<dbReference type="NCBIfam" id="TIGR00360">
    <property type="entry name" value="ComEC_N-term"/>
    <property type="match status" value="1"/>
</dbReference>
<gene>
    <name evidence="8" type="ORF">MS5N3_02900</name>
</gene>
<feature type="transmembrane region" description="Helical" evidence="6">
    <location>
        <begin position="271"/>
        <end position="291"/>
    </location>
</feature>
<evidence type="ECO:0000256" key="4">
    <source>
        <dbReference type="ARBA" id="ARBA00022989"/>
    </source>
</evidence>
<proteinExistence type="predicted"/>
<keyword evidence="9" id="KW-1185">Reference proteome</keyword>
<feature type="transmembrane region" description="Helical" evidence="6">
    <location>
        <begin position="372"/>
        <end position="391"/>
    </location>
</feature>
<keyword evidence="2" id="KW-1003">Cell membrane</keyword>
<dbReference type="GO" id="GO:0030420">
    <property type="term" value="P:establishment of competence for transformation"/>
    <property type="evidence" value="ECO:0007669"/>
    <property type="project" value="InterPro"/>
</dbReference>
<dbReference type="Pfam" id="PF13567">
    <property type="entry name" value="DUF4131"/>
    <property type="match status" value="1"/>
</dbReference>
<dbReference type="PANTHER" id="PTHR30619">
    <property type="entry name" value="DNA INTERNALIZATION/COMPETENCE PROTEIN COMEC/REC2"/>
    <property type="match status" value="1"/>
</dbReference>
<dbReference type="GO" id="GO:0005886">
    <property type="term" value="C:plasma membrane"/>
    <property type="evidence" value="ECO:0007669"/>
    <property type="project" value="UniProtKB-SubCell"/>
</dbReference>
<evidence type="ECO:0000256" key="6">
    <source>
        <dbReference type="SAM" id="Phobius"/>
    </source>
</evidence>
<comment type="subcellular location">
    <subcellularLocation>
        <location evidence="1">Cell membrane</location>
        <topology evidence="1">Multi-pass membrane protein</topology>
    </subcellularLocation>
</comment>
<dbReference type="PANTHER" id="PTHR30619:SF1">
    <property type="entry name" value="RECOMBINATION PROTEIN 2"/>
    <property type="match status" value="1"/>
</dbReference>
<dbReference type="RefSeq" id="WP_069183398.1">
    <property type="nucleotide sequence ID" value="NZ_BGZH01000001.1"/>
</dbReference>
<protein>
    <submittedName>
        <fullName evidence="8">DNA internalization-related competence protein ComEC/Rec2</fullName>
    </submittedName>
</protein>
<dbReference type="InterPro" id="IPR004797">
    <property type="entry name" value="Competence_ComEC/Rec2"/>
</dbReference>
<dbReference type="InterPro" id="IPR025405">
    <property type="entry name" value="DUF4131"/>
</dbReference>
<dbReference type="Proteomes" id="UP000340077">
    <property type="component" value="Unassembled WGS sequence"/>
</dbReference>
<keyword evidence="3 6" id="KW-0812">Transmembrane</keyword>
<evidence type="ECO:0000256" key="5">
    <source>
        <dbReference type="ARBA" id="ARBA00023136"/>
    </source>
</evidence>
<evidence type="ECO:0000256" key="2">
    <source>
        <dbReference type="ARBA" id="ARBA00022475"/>
    </source>
</evidence>
<dbReference type="InterPro" id="IPR004477">
    <property type="entry name" value="ComEC_N"/>
</dbReference>
<dbReference type="Pfam" id="PF03772">
    <property type="entry name" value="Competence"/>
    <property type="match status" value="1"/>
</dbReference>
<dbReference type="AlphaFoldDB" id="A0A5M3PJ81"/>
<dbReference type="NCBIfam" id="TIGR00361">
    <property type="entry name" value="ComEC_Rec2"/>
    <property type="match status" value="1"/>
</dbReference>
<dbReference type="Pfam" id="PF00753">
    <property type="entry name" value="Lactamase_B"/>
    <property type="match status" value="1"/>
</dbReference>
<dbReference type="Gene3D" id="3.60.15.10">
    <property type="entry name" value="Ribonuclease Z/Hydroxyacylglutathione hydrolase-like"/>
    <property type="match status" value="1"/>
</dbReference>
<evidence type="ECO:0000313" key="9">
    <source>
        <dbReference type="Proteomes" id="UP000340077"/>
    </source>
</evidence>